<feature type="modified residue" description="4-aspartylphosphate" evidence="5">
    <location>
        <position position="55"/>
    </location>
</feature>
<dbReference type="GO" id="GO:0000160">
    <property type="term" value="P:phosphorelay signal transduction system"/>
    <property type="evidence" value="ECO:0007669"/>
    <property type="project" value="InterPro"/>
</dbReference>
<evidence type="ECO:0000256" key="4">
    <source>
        <dbReference type="ARBA" id="ARBA00023163"/>
    </source>
</evidence>
<dbReference type="KEGG" id="nml:Namu_0480"/>
<dbReference type="PANTHER" id="PTHR43214:SF24">
    <property type="entry name" value="TRANSCRIPTIONAL REGULATORY PROTEIN NARL-RELATED"/>
    <property type="match status" value="1"/>
</dbReference>
<dbReference type="PROSITE" id="PS00622">
    <property type="entry name" value="HTH_LUXR_1"/>
    <property type="match status" value="1"/>
</dbReference>
<dbReference type="PROSITE" id="PS50043">
    <property type="entry name" value="HTH_LUXR_2"/>
    <property type="match status" value="1"/>
</dbReference>
<gene>
    <name evidence="8" type="ordered locus">Namu_0480</name>
</gene>
<reference evidence="8 9" key="2">
    <citation type="journal article" date="2010" name="Stand. Genomic Sci.">
        <title>Complete genome sequence of Nakamurella multipartita type strain (Y-104).</title>
        <authorList>
            <person name="Tice H."/>
            <person name="Mayilraj S."/>
            <person name="Sims D."/>
            <person name="Lapidus A."/>
            <person name="Nolan M."/>
            <person name="Lucas S."/>
            <person name="Glavina Del Rio T."/>
            <person name="Copeland A."/>
            <person name="Cheng J.F."/>
            <person name="Meincke L."/>
            <person name="Bruce D."/>
            <person name="Goodwin L."/>
            <person name="Pitluck S."/>
            <person name="Ivanova N."/>
            <person name="Mavromatis K."/>
            <person name="Ovchinnikova G."/>
            <person name="Pati A."/>
            <person name="Chen A."/>
            <person name="Palaniappan K."/>
            <person name="Land M."/>
            <person name="Hauser L."/>
            <person name="Chang Y.J."/>
            <person name="Jeffries C.D."/>
            <person name="Detter J.C."/>
            <person name="Brettin T."/>
            <person name="Rohde M."/>
            <person name="Goker M."/>
            <person name="Bristow J."/>
            <person name="Eisen J.A."/>
            <person name="Markowitz V."/>
            <person name="Hugenholtz P."/>
            <person name="Kyrpides N.C."/>
            <person name="Klenk H.P."/>
            <person name="Chen F."/>
        </authorList>
    </citation>
    <scope>NUCLEOTIDE SEQUENCE [LARGE SCALE GENOMIC DNA]</scope>
    <source>
        <strain evidence="9">ATCC 700099 / DSM 44233 / CIP 104796 / JCM 9543 / NBRC 105858 / Y-104</strain>
    </source>
</reference>
<organism evidence="8 9">
    <name type="scientific">Nakamurella multipartita (strain ATCC 700099 / DSM 44233 / CIP 104796 / JCM 9543 / NBRC 105858 / Y-104)</name>
    <name type="common">Microsphaera multipartita</name>
    <dbReference type="NCBI Taxonomy" id="479431"/>
    <lineage>
        <taxon>Bacteria</taxon>
        <taxon>Bacillati</taxon>
        <taxon>Actinomycetota</taxon>
        <taxon>Actinomycetes</taxon>
        <taxon>Nakamurellales</taxon>
        <taxon>Nakamurellaceae</taxon>
        <taxon>Nakamurella</taxon>
    </lineage>
</organism>
<sequence length="214" mass="22872">MSVRVVVVDDNELLRAGLVTVLTSDPDIEVVGQAADGPAGVRACREHRPDLVLMDVEMPGGDGIVATRRIVTDLPDVRVLILTMFDLDDYVVEALRAGAAGFLLKTTPPRDLIRSVRQCAAGETTVGPTVMARLVDSYVGHQEPPPPGLAELTGRELDVLRCLADGRSNAEIAGELFLAETTVKTHVARILAKLGVRDRVQAVVIAHRCGLARG</sequence>
<dbReference type="InterPro" id="IPR000792">
    <property type="entry name" value="Tscrpt_reg_LuxR_C"/>
</dbReference>
<dbReference type="Proteomes" id="UP000002218">
    <property type="component" value="Chromosome"/>
</dbReference>
<keyword evidence="3" id="KW-0238">DNA-binding</keyword>
<dbReference type="PROSITE" id="PS50110">
    <property type="entry name" value="RESPONSE_REGULATORY"/>
    <property type="match status" value="1"/>
</dbReference>
<evidence type="ECO:0000259" key="6">
    <source>
        <dbReference type="PROSITE" id="PS50043"/>
    </source>
</evidence>
<dbReference type="InterPro" id="IPR011006">
    <property type="entry name" value="CheY-like_superfamily"/>
</dbReference>
<dbReference type="SUPFAM" id="SSF46894">
    <property type="entry name" value="C-terminal effector domain of the bipartite response regulators"/>
    <property type="match status" value="1"/>
</dbReference>
<evidence type="ECO:0000256" key="1">
    <source>
        <dbReference type="ARBA" id="ARBA00022553"/>
    </source>
</evidence>
<dbReference type="Pfam" id="PF00072">
    <property type="entry name" value="Response_reg"/>
    <property type="match status" value="1"/>
</dbReference>
<evidence type="ECO:0000256" key="3">
    <source>
        <dbReference type="ARBA" id="ARBA00023125"/>
    </source>
</evidence>
<dbReference type="PANTHER" id="PTHR43214">
    <property type="entry name" value="TWO-COMPONENT RESPONSE REGULATOR"/>
    <property type="match status" value="1"/>
</dbReference>
<dbReference type="InParanoid" id="C8X730"/>
<protein>
    <submittedName>
        <fullName evidence="8">Two component transcriptional regulator, LuxR family</fullName>
    </submittedName>
</protein>
<dbReference type="InterPro" id="IPR039420">
    <property type="entry name" value="WalR-like"/>
</dbReference>
<evidence type="ECO:0000313" key="9">
    <source>
        <dbReference type="Proteomes" id="UP000002218"/>
    </source>
</evidence>
<dbReference type="Gene3D" id="3.40.50.2300">
    <property type="match status" value="1"/>
</dbReference>
<dbReference type="PRINTS" id="PR00038">
    <property type="entry name" value="HTHLUXR"/>
</dbReference>
<dbReference type="eggNOG" id="COG2197">
    <property type="taxonomic scope" value="Bacteria"/>
</dbReference>
<accession>C8X730</accession>
<keyword evidence="2" id="KW-0805">Transcription regulation</keyword>
<dbReference type="InterPro" id="IPR058245">
    <property type="entry name" value="NreC/VraR/RcsB-like_REC"/>
</dbReference>
<reference evidence="9" key="1">
    <citation type="submission" date="2009-09" db="EMBL/GenBank/DDBJ databases">
        <title>The complete genome of Nakamurella multipartita DSM 44233.</title>
        <authorList>
            <consortium name="US DOE Joint Genome Institute (JGI-PGF)"/>
            <person name="Lucas S."/>
            <person name="Copeland A."/>
            <person name="Lapidus A."/>
            <person name="Glavina del Rio T."/>
            <person name="Dalin E."/>
            <person name="Tice H."/>
            <person name="Bruce D."/>
            <person name="Goodwin L."/>
            <person name="Pitluck S."/>
            <person name="Kyrpides N."/>
            <person name="Mavromatis K."/>
            <person name="Ivanova N."/>
            <person name="Ovchinnikova G."/>
            <person name="Sims D."/>
            <person name="Meincke L."/>
            <person name="Brettin T."/>
            <person name="Detter J.C."/>
            <person name="Han C."/>
            <person name="Larimer F."/>
            <person name="Land M."/>
            <person name="Hauser L."/>
            <person name="Markowitz V."/>
            <person name="Cheng J.-F."/>
            <person name="Hugenholtz P."/>
            <person name="Woyke T."/>
            <person name="Wu D."/>
            <person name="Klenk H.-P."/>
            <person name="Eisen J.A."/>
        </authorList>
    </citation>
    <scope>NUCLEOTIDE SEQUENCE [LARGE SCALE GENOMIC DNA]</scope>
    <source>
        <strain evidence="9">ATCC 700099 / DSM 44233 / CIP 104796 / JCM 9543 / NBRC 105858 / Y-104</strain>
    </source>
</reference>
<dbReference type="GO" id="GO:0003677">
    <property type="term" value="F:DNA binding"/>
    <property type="evidence" value="ECO:0007669"/>
    <property type="project" value="UniProtKB-KW"/>
</dbReference>
<dbReference type="EMBL" id="CP001737">
    <property type="protein sequence ID" value="ACV76899.1"/>
    <property type="molecule type" value="Genomic_DNA"/>
</dbReference>
<dbReference type="CDD" id="cd06170">
    <property type="entry name" value="LuxR_C_like"/>
    <property type="match status" value="1"/>
</dbReference>
<proteinExistence type="predicted"/>
<evidence type="ECO:0000256" key="2">
    <source>
        <dbReference type="ARBA" id="ARBA00023015"/>
    </source>
</evidence>
<dbReference type="RefSeq" id="WP_015745817.1">
    <property type="nucleotide sequence ID" value="NC_013235.1"/>
</dbReference>
<dbReference type="SUPFAM" id="SSF52172">
    <property type="entry name" value="CheY-like"/>
    <property type="match status" value="1"/>
</dbReference>
<dbReference type="InterPro" id="IPR001789">
    <property type="entry name" value="Sig_transdc_resp-reg_receiver"/>
</dbReference>
<dbReference type="STRING" id="479431.Namu_0480"/>
<feature type="domain" description="Response regulatory" evidence="7">
    <location>
        <begin position="4"/>
        <end position="120"/>
    </location>
</feature>
<dbReference type="GO" id="GO:0006355">
    <property type="term" value="P:regulation of DNA-templated transcription"/>
    <property type="evidence" value="ECO:0007669"/>
    <property type="project" value="InterPro"/>
</dbReference>
<dbReference type="Pfam" id="PF00196">
    <property type="entry name" value="GerE"/>
    <property type="match status" value="1"/>
</dbReference>
<dbReference type="OrthoDB" id="9808843at2"/>
<dbReference type="SMART" id="SM00448">
    <property type="entry name" value="REC"/>
    <property type="match status" value="1"/>
</dbReference>
<dbReference type="SMART" id="SM00421">
    <property type="entry name" value="HTH_LUXR"/>
    <property type="match status" value="1"/>
</dbReference>
<name>C8X730_NAKMY</name>
<dbReference type="HOGENOM" id="CLU_000445_90_10_11"/>
<evidence type="ECO:0000259" key="7">
    <source>
        <dbReference type="PROSITE" id="PS50110"/>
    </source>
</evidence>
<dbReference type="InterPro" id="IPR016032">
    <property type="entry name" value="Sig_transdc_resp-reg_C-effctor"/>
</dbReference>
<evidence type="ECO:0000313" key="8">
    <source>
        <dbReference type="EMBL" id="ACV76899.1"/>
    </source>
</evidence>
<dbReference type="CDD" id="cd17535">
    <property type="entry name" value="REC_NarL-like"/>
    <property type="match status" value="1"/>
</dbReference>
<keyword evidence="9" id="KW-1185">Reference proteome</keyword>
<evidence type="ECO:0000256" key="5">
    <source>
        <dbReference type="PROSITE-ProRule" id="PRU00169"/>
    </source>
</evidence>
<keyword evidence="1 5" id="KW-0597">Phosphoprotein</keyword>
<dbReference type="AlphaFoldDB" id="C8X730"/>
<feature type="domain" description="HTH luxR-type" evidence="6">
    <location>
        <begin position="145"/>
        <end position="210"/>
    </location>
</feature>
<keyword evidence="4" id="KW-0804">Transcription</keyword>